<dbReference type="PROSITE" id="PS51808">
    <property type="entry name" value="CHCH"/>
    <property type="match status" value="1"/>
</dbReference>
<accession>A0A1L0C430</accession>
<feature type="domain" description="CHCH" evidence="2">
    <location>
        <begin position="20"/>
        <end position="53"/>
    </location>
</feature>
<dbReference type="InterPro" id="IPR039870">
    <property type="entry name" value="Coa4-like"/>
</dbReference>
<dbReference type="Proteomes" id="UP000182259">
    <property type="component" value="Chromosome VI"/>
</dbReference>
<dbReference type="GO" id="GO:0033617">
    <property type="term" value="P:mitochondrial respiratory chain complex IV assembly"/>
    <property type="evidence" value="ECO:0007669"/>
    <property type="project" value="InterPro"/>
</dbReference>
<dbReference type="PANTHER" id="PTHR13639">
    <property type="entry name" value="CYTOCHROME C OXIDASE ASSEMBLY FACTOR 4 HOMOLOG, MITOCHONDRIAL"/>
    <property type="match status" value="1"/>
</dbReference>
<dbReference type="InterPro" id="IPR010625">
    <property type="entry name" value="CHCH"/>
</dbReference>
<evidence type="ECO:0000256" key="1">
    <source>
        <dbReference type="ARBA" id="ARBA00023157"/>
    </source>
</evidence>
<sequence length="70" mass="8370">MTDIDDEPDEWDQRIINTGCYEENLALQLCHADKGDWRKCLGEMAAFRKCWEQNKNNERTLTVENHEREL</sequence>
<dbReference type="PANTHER" id="PTHR13639:SF2">
    <property type="entry name" value="CYTOCHROME C OXIDASE ASSEMBLY FACTOR 4 HOMOLOG, MITOCHONDRIAL"/>
    <property type="match status" value="1"/>
</dbReference>
<dbReference type="Pfam" id="PF06747">
    <property type="entry name" value="CHCH"/>
    <property type="match status" value="1"/>
</dbReference>
<dbReference type="AlphaFoldDB" id="A0A1L0C430"/>
<keyword evidence="1" id="KW-1015">Disulfide bond</keyword>
<evidence type="ECO:0000313" key="4">
    <source>
        <dbReference type="Proteomes" id="UP000182259"/>
    </source>
</evidence>
<organism evidence="3 4">
    <name type="scientific">Sungouiella intermedia</name>
    <dbReference type="NCBI Taxonomy" id="45354"/>
    <lineage>
        <taxon>Eukaryota</taxon>
        <taxon>Fungi</taxon>
        <taxon>Dikarya</taxon>
        <taxon>Ascomycota</taxon>
        <taxon>Saccharomycotina</taxon>
        <taxon>Pichiomycetes</taxon>
        <taxon>Metschnikowiaceae</taxon>
        <taxon>Sungouiella</taxon>
    </lineage>
</organism>
<reference evidence="3 4" key="1">
    <citation type="submission" date="2016-10" db="EMBL/GenBank/DDBJ databases">
        <authorList>
            <person name="de Groot N.N."/>
        </authorList>
    </citation>
    <scope>NUCLEOTIDE SEQUENCE [LARGE SCALE GENOMIC DNA]</scope>
    <source>
        <strain evidence="3 4">PYCC 4715</strain>
    </source>
</reference>
<dbReference type="GO" id="GO:0005758">
    <property type="term" value="C:mitochondrial intermembrane space"/>
    <property type="evidence" value="ECO:0007669"/>
    <property type="project" value="InterPro"/>
</dbReference>
<protein>
    <submittedName>
        <fullName evidence="3">CIC11C00000000918</fullName>
    </submittedName>
</protein>
<dbReference type="EMBL" id="LT635769">
    <property type="protein sequence ID" value="SGZ58267.1"/>
    <property type="molecule type" value="Genomic_DNA"/>
</dbReference>
<gene>
    <name evidence="3" type="ORF">SAMEA4029009_CIC11G00000000918</name>
</gene>
<name>A0A1L0C430_9ASCO</name>
<evidence type="ECO:0000259" key="2">
    <source>
        <dbReference type="Pfam" id="PF06747"/>
    </source>
</evidence>
<evidence type="ECO:0000313" key="3">
    <source>
        <dbReference type="EMBL" id="SGZ58267.1"/>
    </source>
</evidence>
<proteinExistence type="predicted"/>